<evidence type="ECO:0000256" key="2">
    <source>
        <dbReference type="ARBA" id="ARBA00005806"/>
    </source>
</evidence>
<dbReference type="AlphaFoldDB" id="A0A0S6UGS9"/>
<keyword evidence="3" id="KW-0411">Iron-sulfur</keyword>
<evidence type="ECO:0000256" key="3">
    <source>
        <dbReference type="ARBA" id="ARBA00023014"/>
    </source>
</evidence>
<protein>
    <submittedName>
        <fullName evidence="4">Benzoyl-CoA reductase/2-hydroxyglutaryl-CoA dehydratase subunit, bcrC/badD/Hgdb</fullName>
    </submittedName>
</protein>
<accession>A0A0S6UGS9</accession>
<comment type="similarity">
    <text evidence="2">Belongs to the FldB/FldC dehydratase alpha/beta subunit family.</text>
</comment>
<dbReference type="PANTHER" id="PTHR30548:SF2">
    <property type="entry name" value="2-HYDROXYACYL-COA DEHYDRATASE,D-COMPONENT"/>
    <property type="match status" value="1"/>
</dbReference>
<dbReference type="EMBL" id="DF238840">
    <property type="protein sequence ID" value="GAF26745.1"/>
    <property type="molecule type" value="Genomic_DNA"/>
</dbReference>
<dbReference type="GO" id="GO:0051536">
    <property type="term" value="F:iron-sulfur cluster binding"/>
    <property type="evidence" value="ECO:0007669"/>
    <property type="project" value="UniProtKB-KW"/>
</dbReference>
<dbReference type="Gene3D" id="3.40.50.11890">
    <property type="match status" value="1"/>
</dbReference>
<gene>
    <name evidence="4" type="ORF">MTY_2085</name>
</gene>
<dbReference type="Gene3D" id="3.40.50.11900">
    <property type="match status" value="1"/>
</dbReference>
<evidence type="ECO:0000313" key="4">
    <source>
        <dbReference type="EMBL" id="GAF26745.1"/>
    </source>
</evidence>
<reference evidence="4" key="1">
    <citation type="journal article" date="2014" name="Gene">
        <title>Genome-guided analysis of transformation efficiency and carbon dioxide assimilation by Moorella thermoacetica Y72.</title>
        <authorList>
            <person name="Tsukahara K."/>
            <person name="Kita A."/>
            <person name="Nakashimada Y."/>
            <person name="Hoshino T."/>
            <person name="Murakami K."/>
        </authorList>
    </citation>
    <scope>NUCLEOTIDE SEQUENCE [LARGE SCALE GENOMIC DNA]</scope>
    <source>
        <strain evidence="4">Y72</strain>
    </source>
</reference>
<name>A0A0S6UGS9_NEOTH</name>
<dbReference type="Pfam" id="PF06050">
    <property type="entry name" value="HGD-D"/>
    <property type="match status" value="1"/>
</dbReference>
<comment type="cofactor">
    <cofactor evidence="1">
        <name>[4Fe-4S] cluster</name>
        <dbReference type="ChEBI" id="CHEBI:49883"/>
    </cofactor>
</comment>
<proteinExistence type="inferred from homology"/>
<evidence type="ECO:0000256" key="1">
    <source>
        <dbReference type="ARBA" id="ARBA00001966"/>
    </source>
</evidence>
<dbReference type="GO" id="GO:0016836">
    <property type="term" value="F:hydro-lyase activity"/>
    <property type="evidence" value="ECO:0007669"/>
    <property type="project" value="UniProtKB-ARBA"/>
</dbReference>
<organism evidence="4">
    <name type="scientific">Moorella thermoacetica Y72</name>
    <dbReference type="NCBI Taxonomy" id="1325331"/>
    <lineage>
        <taxon>Bacteria</taxon>
        <taxon>Bacillati</taxon>
        <taxon>Bacillota</taxon>
        <taxon>Clostridia</taxon>
        <taxon>Neomoorellales</taxon>
        <taxon>Neomoorellaceae</taxon>
        <taxon>Neomoorella</taxon>
    </lineage>
</organism>
<dbReference type="PANTHER" id="PTHR30548">
    <property type="entry name" value="2-HYDROXYGLUTARYL-COA DEHYDRATASE, D-COMPONENT-RELATED"/>
    <property type="match status" value="1"/>
</dbReference>
<dbReference type="InterPro" id="IPR010327">
    <property type="entry name" value="FldB/FldC_alpha/beta"/>
</dbReference>
<sequence length="437" mass="49086">MADAAGSLFRNARGGVMDIYQLLRSHLGNALRQRAFKSPWTYRLLRQAVAAQKKHYTWQAAHRLLLNTIDQAAAAFLQKGPVVWHNVFFPTEILYGLGVIPFAPEAAAVVATGLGIARGALRRAEGDWVSGEACSFHRLAHGCDREGYFPPPGAVVCSSHLCDTAPQSLETTAAYHGVPFYLLDVPHRQDAEALNYVARQLKGITFSLVESLRLVWDEDRFQEAIVNSNAARERLLAVNRLRQQRPACIRGEEAHGFIYPMLAGFGAATSVEVYGQLADELDRRYREQRRAVPEEKARLLWLHLRPYYPNAIFQLLEREAGAVVVFEEMSHVYWEPLDPEKPFYSLARKVLSHHGLAPMARRVEAILAMVDAYQADGIIHFAHWGCRQSTAGLRLLQDALRERGIPFLNLEGDCVDQSKYAPGSTRTRLEGFLEMLL</sequence>
<keyword evidence="3" id="KW-0479">Metal-binding</keyword>
<keyword evidence="3" id="KW-0408">Iron</keyword>
<dbReference type="Proteomes" id="UP000063718">
    <property type="component" value="Unassembled WGS sequence"/>
</dbReference>